<evidence type="ECO:0000256" key="1">
    <source>
        <dbReference type="ARBA" id="ARBA00001913"/>
    </source>
</evidence>
<accession>A0A1G4ITT7</accession>
<dbReference type="GO" id="GO:0003980">
    <property type="term" value="F:UDP-glucose:glycoprotein glucosyltransferase activity"/>
    <property type="evidence" value="ECO:0007669"/>
    <property type="project" value="InterPro"/>
</dbReference>
<organism evidence="10 11">
    <name type="scientific">Lachancea meyersii CBS 8951</name>
    <dbReference type="NCBI Taxonomy" id="1266667"/>
    <lineage>
        <taxon>Eukaryota</taxon>
        <taxon>Fungi</taxon>
        <taxon>Dikarya</taxon>
        <taxon>Ascomycota</taxon>
        <taxon>Saccharomycotina</taxon>
        <taxon>Saccharomycetes</taxon>
        <taxon>Saccharomycetales</taxon>
        <taxon>Saccharomycetaceae</taxon>
        <taxon>Lachancea</taxon>
    </lineage>
</organism>
<dbReference type="Pfam" id="PF18401">
    <property type="entry name" value="Thioredoxin_13"/>
    <property type="match status" value="1"/>
</dbReference>
<evidence type="ECO:0000259" key="9">
    <source>
        <dbReference type="Pfam" id="PF18404"/>
    </source>
</evidence>
<reference evidence="11" key="1">
    <citation type="submission" date="2016-03" db="EMBL/GenBank/DDBJ databases">
        <authorList>
            <person name="Devillers Hugo."/>
        </authorList>
    </citation>
    <scope>NUCLEOTIDE SEQUENCE [LARGE SCALE GENOMIC DNA]</scope>
</reference>
<dbReference type="InterPro" id="IPR040692">
    <property type="entry name" value="UGGT_TRXL_3"/>
</dbReference>
<dbReference type="Pfam" id="PF18402">
    <property type="entry name" value="Thioredoxin_14"/>
    <property type="match status" value="1"/>
</dbReference>
<dbReference type="Proteomes" id="UP000191144">
    <property type="component" value="Chromosome B"/>
</dbReference>
<evidence type="ECO:0000259" key="7">
    <source>
        <dbReference type="Pfam" id="PF18401"/>
    </source>
</evidence>
<evidence type="ECO:0000256" key="3">
    <source>
        <dbReference type="ARBA" id="ARBA00022729"/>
    </source>
</evidence>
<evidence type="ECO:0000256" key="4">
    <source>
        <dbReference type="ARBA" id="ARBA00022824"/>
    </source>
</evidence>
<proteinExistence type="predicted"/>
<dbReference type="InterPro" id="IPR009448">
    <property type="entry name" value="UDP-g_GGtrans"/>
</dbReference>
<feature type="domain" description="UGGT thioredoxin-like" evidence="8">
    <location>
        <begin position="401"/>
        <end position="516"/>
    </location>
</feature>
<dbReference type="InterPro" id="IPR029044">
    <property type="entry name" value="Nucleotide-diphossugar_trans"/>
</dbReference>
<dbReference type="InterPro" id="IPR040497">
    <property type="entry name" value="Glyco_transf_24"/>
</dbReference>
<dbReference type="Gene3D" id="3.90.550.10">
    <property type="entry name" value="Spore Coat Polysaccharide Biosynthesis Protein SpsA, Chain A"/>
    <property type="match status" value="1"/>
</dbReference>
<name>A0A1G4ITT7_9SACH</name>
<dbReference type="PANTHER" id="PTHR11226">
    <property type="entry name" value="UDP-GLUCOSE GLYCOPROTEIN:GLUCOSYLTRANSFERASE"/>
    <property type="match status" value="1"/>
</dbReference>
<dbReference type="GO" id="GO:0051082">
    <property type="term" value="F:unfolded protein binding"/>
    <property type="evidence" value="ECO:0007669"/>
    <property type="project" value="TreeGrafter"/>
</dbReference>
<dbReference type="OrthoDB" id="27683at2759"/>
<keyword evidence="3 6" id="KW-0732">Signal</keyword>
<gene>
    <name evidence="10" type="ORF">LAME_0B01618G</name>
</gene>
<evidence type="ECO:0000259" key="8">
    <source>
        <dbReference type="Pfam" id="PF18402"/>
    </source>
</evidence>
<evidence type="ECO:0000313" key="10">
    <source>
        <dbReference type="EMBL" id="SCU80102.1"/>
    </source>
</evidence>
<dbReference type="SUPFAM" id="SSF53448">
    <property type="entry name" value="Nucleotide-diphospho-sugar transferases"/>
    <property type="match status" value="1"/>
</dbReference>
<evidence type="ECO:0000256" key="2">
    <source>
        <dbReference type="ARBA" id="ARBA00004319"/>
    </source>
</evidence>
<keyword evidence="11" id="KW-1185">Reference proteome</keyword>
<feature type="signal peptide" evidence="6">
    <location>
        <begin position="1"/>
        <end position="17"/>
    </location>
</feature>
<feature type="domain" description="Glucosyltransferase 24 catalytic" evidence="9">
    <location>
        <begin position="1064"/>
        <end position="1289"/>
    </location>
</feature>
<dbReference type="EMBL" id="LT598478">
    <property type="protein sequence ID" value="SCU80102.1"/>
    <property type="molecule type" value="Genomic_DNA"/>
</dbReference>
<evidence type="ECO:0000256" key="5">
    <source>
        <dbReference type="ARBA" id="ARBA00023180"/>
    </source>
</evidence>
<dbReference type="GO" id="GO:0005788">
    <property type="term" value="C:endoplasmic reticulum lumen"/>
    <property type="evidence" value="ECO:0007669"/>
    <property type="project" value="UniProtKB-SubCell"/>
</dbReference>
<comment type="subcellular location">
    <subcellularLocation>
        <location evidence="2">Endoplasmic reticulum lumen</location>
    </subcellularLocation>
</comment>
<feature type="domain" description="UGGT thioredoxin-like" evidence="7">
    <location>
        <begin position="240"/>
        <end position="352"/>
    </location>
</feature>
<protein>
    <submittedName>
        <fullName evidence="10">LAME_0B01618g1_1</fullName>
    </submittedName>
</protein>
<evidence type="ECO:0000256" key="6">
    <source>
        <dbReference type="SAM" id="SignalP"/>
    </source>
</evidence>
<sequence>MLSSIILLLLHVLLASGTTITFPNSSSGDKLRAWNTLIKLVNDPSVLEQLYFEIAGVGDEFEDFDDVDTYDDPINRVVGALSLHDPDMAGLFPLHFALEPGFSLKTSNDNYFRLNNKKFSSPDDLFYLKSADLEAQKAVVDNEISSPGEAIIGHNANAPLIQFYGCDRVSSWESFNRNLFTESRAGKIRFVWRSTCPNDLPFQFVPSAVALTVKKSHWGESLSFSPELPVEFHSDNLNTQQVSGGQLSDLDMKVSTLICDLYEQNKDFAKTLTYMKQIVNSFPALAHELTKLPSSKRRIVEALDKTTENGIDHTMLGFYVNGQYHKLSSLDKGSVAQVVTAELTRINLLRNVLQKYAGVDDAESTVLAKKLVQAFSSRSLSTLQNSQPVKYDLHRISGFSESVIYFNDIENDPEYKGKLTDDIGEFFKQSEFGQIPAYRENWNEVIFVINLSGLESKDSMEALQGLIRAIDVVKNGHPQRIGFLPMITDPEDYGILRRIYEVKDESLNLLRGYLKELSVGAGLRSSAFDEIPPVLDILGSKLKLTNTSIIVNGEIYPFKSNLWNYIIAKVLKKDVAYIKDELRRINAAGVLTAREILHRRSFTERNLKLAPDYFEDAIYFVTNVTALNSLGTRMIELSKSDDHDLLHTITVADDFDTPVGLERLLNALKIKLLGVRIRAIHLGRELKQWNKIRKLVERLAYADIERTLSKMKPKKAANVIDHKIFSTWILELPVEKCAMSSFLTVNGKFVQFDSDEILTSSEYEMILQREALRVLDTAQSMQDVLPRTWNLAIDSDMMEMVSSIVTKMFYEGQRIYNNGIDYTAEGSISRINLDEFIDFTAYNSFQLSHEEKKVDITLIIDTLEERTQKLLTLISDYVNLDFVNLRLHLLPTKDLKIFPIHRFWLENDYSLSELEKEGVYYIDVDRPSYWHVGNLDGNNLEGEHTTLEVNAFADTSVPSKSQVEGQGNVCLQLVNEDNTIIDKTMTSKTFGYGQLRLKNLGTKFRIESCSPDFEVTSFSLDARSSYMPVNSFDFTTFSPLRAYVKLANLKKPATVSTSHSKAAIDIFSIIQDREHESKFMGLIASILNSNVDKNMKFWILMGQQPSADFSRFLVSVSMKFAKRIELEYLKYDWPRWLRPQRFREDELMAAKVLLLDFLFPETVDKIIYMDPGARIQDIEGLWSYKFDNVFCLPRAYHSLGTPYWKEGYWQNFLSKHNLKFHAIGPAFVVNLAKYRNDHTGEKFRIHYQRLSAGINFLAKVDQDLVNDMQLSVPLSTLRKSMVAQKVSPQDSDKKIIEDLIKQISSDSTESPKIEVPVIHDEL</sequence>
<feature type="chain" id="PRO_5009235718" evidence="6">
    <location>
        <begin position="18"/>
        <end position="1322"/>
    </location>
</feature>
<keyword evidence="5" id="KW-0325">Glycoprotein</keyword>
<dbReference type="GO" id="GO:0036503">
    <property type="term" value="P:ERAD pathway"/>
    <property type="evidence" value="ECO:0007669"/>
    <property type="project" value="TreeGrafter"/>
</dbReference>
<keyword evidence="4" id="KW-0256">Endoplasmic reticulum</keyword>
<dbReference type="GO" id="GO:0018279">
    <property type="term" value="P:protein N-linked glycosylation via asparagine"/>
    <property type="evidence" value="ECO:0007669"/>
    <property type="project" value="TreeGrafter"/>
</dbReference>
<comment type="cofactor">
    <cofactor evidence="1">
        <name>Ca(2+)</name>
        <dbReference type="ChEBI" id="CHEBI:29108"/>
    </cofactor>
</comment>
<dbReference type="PANTHER" id="PTHR11226:SF0">
    <property type="entry name" value="UDP-GLUCOSE:GLYCOPROTEIN GLUCOSYLTRANSFERASE"/>
    <property type="match status" value="1"/>
</dbReference>
<evidence type="ECO:0000313" key="11">
    <source>
        <dbReference type="Proteomes" id="UP000191144"/>
    </source>
</evidence>
<dbReference type="InterPro" id="IPR040694">
    <property type="entry name" value="UGGT_TRXL_2"/>
</dbReference>
<dbReference type="Pfam" id="PF18404">
    <property type="entry name" value="Glyco_transf_24"/>
    <property type="match status" value="1"/>
</dbReference>